<organism evidence="1 2">
    <name type="scientific">Caballeronia arationis</name>
    <dbReference type="NCBI Taxonomy" id="1777142"/>
    <lineage>
        <taxon>Bacteria</taxon>
        <taxon>Pseudomonadati</taxon>
        <taxon>Pseudomonadota</taxon>
        <taxon>Betaproteobacteria</taxon>
        <taxon>Burkholderiales</taxon>
        <taxon>Burkholderiaceae</taxon>
        <taxon>Caballeronia</taxon>
    </lineage>
</organism>
<accession>A0A7Z7I219</accession>
<dbReference type="EMBL" id="OCSU01000001">
    <property type="protein sequence ID" value="SOE47206.1"/>
    <property type="molecule type" value="Genomic_DNA"/>
</dbReference>
<proteinExistence type="predicted"/>
<sequence length="194" mass="22237">MTMDEHELTPAMGYVFSARWVDPCESLVSIFWKFARANSAAGHVMARLLGPEIDPYEGVAPRADVVDVRRLRHAFDVPPKMLYGSLIQTSKRGRCSDRLRRCHRCMGRGYHSVIHQFDRVDVCPAHHLPLETKCRRCGYEAPFVINVRLLEAPYRCANCRWAYGNKAYSPASHRPMTRAERIAICGKSYRLHFG</sequence>
<evidence type="ECO:0000313" key="1">
    <source>
        <dbReference type="EMBL" id="SOE47206.1"/>
    </source>
</evidence>
<evidence type="ECO:0000313" key="2">
    <source>
        <dbReference type="Proteomes" id="UP000219522"/>
    </source>
</evidence>
<protein>
    <submittedName>
        <fullName evidence="1">TniQ protein</fullName>
    </submittedName>
</protein>
<comment type="caution">
    <text evidence="1">The sequence shown here is derived from an EMBL/GenBank/DDBJ whole genome shotgun (WGS) entry which is preliminary data.</text>
</comment>
<dbReference type="AlphaFoldDB" id="A0A7Z7I219"/>
<name>A0A7Z7I219_9BURK</name>
<gene>
    <name evidence="1" type="ORF">SAMN05446927_0186</name>
</gene>
<dbReference type="Proteomes" id="UP000219522">
    <property type="component" value="Unassembled WGS sequence"/>
</dbReference>
<keyword evidence="2" id="KW-1185">Reference proteome</keyword>
<reference evidence="1 2" key="1">
    <citation type="submission" date="2017-09" db="EMBL/GenBank/DDBJ databases">
        <authorList>
            <person name="Varghese N."/>
            <person name="Submissions S."/>
        </authorList>
    </citation>
    <scope>NUCLEOTIDE SEQUENCE [LARGE SCALE GENOMIC DNA]</scope>
    <source>
        <strain evidence="1 2">OK806</strain>
    </source>
</reference>